<evidence type="ECO:0000259" key="5">
    <source>
        <dbReference type="Pfam" id="PF24930"/>
    </source>
</evidence>
<feature type="region of interest" description="Disordered" evidence="2">
    <location>
        <begin position="111"/>
        <end position="145"/>
    </location>
</feature>
<dbReference type="Pfam" id="PF24930">
    <property type="entry name" value="DUF7750"/>
    <property type="match status" value="1"/>
</dbReference>
<dbReference type="Proteomes" id="UP001202328">
    <property type="component" value="Unassembled WGS sequence"/>
</dbReference>
<reference evidence="6" key="1">
    <citation type="submission" date="2022-04" db="EMBL/GenBank/DDBJ databases">
        <title>A functionally conserved STORR gene fusion in Papaver species that diverged 16.8 million years ago.</title>
        <authorList>
            <person name="Catania T."/>
        </authorList>
    </citation>
    <scope>NUCLEOTIDE SEQUENCE</scope>
    <source>
        <strain evidence="6">S-188037</strain>
    </source>
</reference>
<dbReference type="InterPro" id="IPR003675">
    <property type="entry name" value="Rce1/LyrA-like_dom"/>
</dbReference>
<evidence type="ECO:0000313" key="6">
    <source>
        <dbReference type="EMBL" id="KAI3912862.1"/>
    </source>
</evidence>
<feature type="compositionally biased region" description="Polar residues" evidence="2">
    <location>
        <begin position="949"/>
        <end position="971"/>
    </location>
</feature>
<feature type="compositionally biased region" description="Basic and acidic residues" evidence="2">
    <location>
        <begin position="742"/>
        <end position="767"/>
    </location>
</feature>
<dbReference type="GO" id="GO:0004175">
    <property type="term" value="F:endopeptidase activity"/>
    <property type="evidence" value="ECO:0007669"/>
    <property type="project" value="UniProtKB-ARBA"/>
</dbReference>
<feature type="compositionally biased region" description="Basic and acidic residues" evidence="2">
    <location>
        <begin position="857"/>
        <end position="875"/>
    </location>
</feature>
<keyword evidence="3" id="KW-0812">Transmembrane</keyword>
<dbReference type="InterPro" id="IPR029058">
    <property type="entry name" value="AB_hydrolase_fold"/>
</dbReference>
<proteinExistence type="inferred from homology"/>
<feature type="transmembrane region" description="Helical" evidence="3">
    <location>
        <begin position="1596"/>
        <end position="1620"/>
    </location>
</feature>
<feature type="domain" description="CAAX prenyl protease 2/Lysostaphin resistance protein A-like" evidence="4">
    <location>
        <begin position="1645"/>
        <end position="1727"/>
    </location>
</feature>
<comment type="caution">
    <text evidence="6">The sequence shown here is derived from an EMBL/GenBank/DDBJ whole genome shotgun (WGS) entry which is preliminary data.</text>
</comment>
<gene>
    <name evidence="6" type="ORF">MKW98_012804</name>
</gene>
<dbReference type="GO" id="GO:0047372">
    <property type="term" value="F:monoacylglycerol lipase activity"/>
    <property type="evidence" value="ECO:0007669"/>
    <property type="project" value="TreeGrafter"/>
</dbReference>
<dbReference type="PANTHER" id="PTHR10794:SF92">
    <property type="entry name" value="EMBRYOGENESIS-ASSOCIATED PROTEIN EMB8"/>
    <property type="match status" value="1"/>
</dbReference>
<feature type="transmembrane region" description="Helical" evidence="3">
    <location>
        <begin position="1544"/>
        <end position="1564"/>
    </location>
</feature>
<dbReference type="Pfam" id="PF02517">
    <property type="entry name" value="Rce1-like"/>
    <property type="match status" value="1"/>
</dbReference>
<feature type="region of interest" description="Disordered" evidence="2">
    <location>
        <begin position="706"/>
        <end position="905"/>
    </location>
</feature>
<feature type="domain" description="DUF7750" evidence="5">
    <location>
        <begin position="616"/>
        <end position="678"/>
    </location>
</feature>
<protein>
    <recommendedName>
        <fullName evidence="8">Embryogenesis-associated protein EMB8</fullName>
    </recommendedName>
</protein>
<feature type="transmembrane region" description="Helical" evidence="3">
    <location>
        <begin position="1757"/>
        <end position="1778"/>
    </location>
</feature>
<evidence type="ECO:0000259" key="4">
    <source>
        <dbReference type="Pfam" id="PF02517"/>
    </source>
</evidence>
<feature type="transmembrane region" description="Helical" evidence="3">
    <location>
        <begin position="1640"/>
        <end position="1658"/>
    </location>
</feature>
<evidence type="ECO:0008006" key="8">
    <source>
        <dbReference type="Google" id="ProtNLM"/>
    </source>
</evidence>
<evidence type="ECO:0000256" key="3">
    <source>
        <dbReference type="SAM" id="Phobius"/>
    </source>
</evidence>
<dbReference type="GO" id="GO:0080120">
    <property type="term" value="P:CAAX-box protein maturation"/>
    <property type="evidence" value="ECO:0007669"/>
    <property type="project" value="UniProtKB-ARBA"/>
</dbReference>
<dbReference type="PANTHER" id="PTHR10794">
    <property type="entry name" value="ABHYDROLASE DOMAIN-CONTAINING PROTEIN"/>
    <property type="match status" value="1"/>
</dbReference>
<keyword evidence="7" id="KW-1185">Reference proteome</keyword>
<evidence type="ECO:0000256" key="1">
    <source>
        <dbReference type="ARBA" id="ARBA00010884"/>
    </source>
</evidence>
<comment type="similarity">
    <text evidence="1">Belongs to the AB hydrolase superfamily. AB hydrolase 4 family.</text>
</comment>
<dbReference type="EMBL" id="JAJJMB010009601">
    <property type="protein sequence ID" value="KAI3912862.1"/>
    <property type="molecule type" value="Genomic_DNA"/>
</dbReference>
<feature type="region of interest" description="Disordered" evidence="2">
    <location>
        <begin position="1300"/>
        <end position="1348"/>
    </location>
</feature>
<feature type="compositionally biased region" description="Basic and acidic residues" evidence="2">
    <location>
        <begin position="813"/>
        <end position="844"/>
    </location>
</feature>
<sequence length="1794" mass="194662">MSLTSPNSNLQIQFPNTNHHLSFLSTTHEEIQQFRVWKRFLKNKKKSASSLSFSISNSLSPEVVVSSSFNNLFKNFITQFPYVNSFDVILPALGLASGLFLYLEQSKSKSRRRRNLSSNNQPNSSSTTRQRRLLSDGGGGGEEDDEEWVLFSSPTPFNRFVILRCSSILLLENDGGNGNGNVNEKLVKEERHYVKLNRRVRDFSNEDSGDGVVYQRICVSCDDGGVISLDWPVNLDLEEGHGLDATMLLVPGTAEGSGDRDVKLFVAETLRRGCFPIVMNPRGCAGSPLTTPRLFTAADSDDIRTAIQFINSSRPGNTLMGVGWGYGANMLTKYLAEVSERTPLTAVVCIDNPFDLEEATRSSLHHNALNQKLSDGLKEILKSNKALFQGRAKKFDVEKALAATSLRDFDQAISMVSCGYEEIEEFYSKSSTRESVDKVKIPTLFIQTDNGTAPQFSIPRSAIAENPFTSVFLRSPLPSSIMNERSVSPWCQGLVIEWLTAVELGFLKGRHPLLEDVDVTINPSKGLSLVEGISSDEPKDLSKIPNLSEYNALNAYDLDPPEESDKVANVPLRSQKELPDHSETQKVGESDESKHSSSTDAEVVDAEGEVPVNEESQVLQSAQVVMNVLDVTMPGTLSPEQKRKVLMAMEQGETLKMALDGAVPEDVRGKLAAAVSAMTRAKGMKVNADGIMDASQINLSDLKASIQGTVGEPSPPASGSNDVQTSESKKESDGSSDDTDDKDQSVKLDQDQEKGESKDQKIEEKNIDSSADQNEAGTSSTSDKHSNSEETVDTGYSGGAQVKTDQDGASADSGKKEDNDDQHTDGKNKDDTSDQKDTKAKTEESSPVATSSPETPPADKETDNIPKKEDEKSEPSTDQNQQASSKAEEPPPPNPPALGAFEAFTGFDDSTQMAVNSVFGVLENIINQYDAQNEEDQQKNGDKQEKQSGEQPGSSTREAAVPQSENKSASGDTDKGGVSLDSDDDHEKSDHTEEDAGNGSHGKQLTQNSISYMKNSFSSQGSKGGAYKVKGKGEKMGVNLNVSKSSGKTRQLHKVPVYVTVNPYGDSLYNEYLREYLLSNVSGPKSLDLDSTTDLLLEYSSEEGKWKFLDDEDDDSASESDDDTNEYKGSSSKGQDVRSSAQANDADEIIETSYVVLDTENEQRPLEDHNSSDDLVRKLGGRPPRSGDLMLLVKNIILDTLKVEVGRRLGVQEMEPSLASELERVADVASLGIGQNQGLVENKEPSSGKLGTIQGGYVLKTISFAVTETSYLRKVLPVGVIVGSCLAALRKYFSVAVQQDDPRSLEDSNDETNKTREEIQGHESGTPSKQKPLVEKEKEEHSASEDEHSAMDNFISLASENVQNLSSNTVMVGAVTAALGASAFLVPQQIEEQFENGESAEISSNSFSGNETHGNENGDAISDRSQNNLVSSFAEKAMSVAAPVVPTTSDGAVDQDRLVAILAEWGQRGGMLRLVGKLALLWGGLRGAMSLTNRLISFLHISERPLPQRILGFVCMVLVLWTPVVIPLLPTLVQNWTTQSSGMAEYACIVGLYAAVIILIMLWGKRIRECDHEHPLRRYGLDLTSLPKLQDFAKGLLGGFMLILSIHSTNALLGCASLSWPSSLSSSSTQAIFLLKGYGGMLLLAGQAVVTATVVAIVEELFFRSWLPEEVAVDIGHHRAVLVSGFAFALFQRSLQAIPGLWLLSLALSGARQRNKGSLAVPIGMRAGILASCYILQKGGFLVYHRSYPIWLTGTDSMQPFSGVVGLAASLIVALLLYKKQSSGTVMVPKAAKE</sequence>
<feature type="compositionally biased region" description="Basic and acidic residues" evidence="2">
    <location>
        <begin position="574"/>
        <end position="597"/>
    </location>
</feature>
<feature type="region of interest" description="Disordered" evidence="2">
    <location>
        <begin position="930"/>
        <end position="1033"/>
    </location>
</feature>
<keyword evidence="3" id="KW-0472">Membrane</keyword>
<feature type="compositionally biased region" description="Basic and acidic residues" evidence="2">
    <location>
        <begin position="1300"/>
        <end position="1321"/>
    </location>
</feature>
<accession>A0AAD4SNX8</accession>
<feature type="compositionally biased region" description="Basic and acidic residues" evidence="2">
    <location>
        <begin position="1332"/>
        <end position="1348"/>
    </location>
</feature>
<dbReference type="Gene3D" id="3.40.50.1820">
    <property type="entry name" value="alpha/beta hydrolase"/>
    <property type="match status" value="1"/>
</dbReference>
<feature type="compositionally biased region" description="Acidic residues" evidence="2">
    <location>
        <begin position="1110"/>
        <end position="1124"/>
    </location>
</feature>
<feature type="compositionally biased region" description="Polar residues" evidence="2">
    <location>
        <begin position="876"/>
        <end position="885"/>
    </location>
</feature>
<dbReference type="GO" id="GO:0034338">
    <property type="term" value="F:short-chain carboxylesterase activity"/>
    <property type="evidence" value="ECO:0007669"/>
    <property type="project" value="TreeGrafter"/>
</dbReference>
<dbReference type="InterPro" id="IPR056652">
    <property type="entry name" value="DUF7750"/>
</dbReference>
<feature type="transmembrane region" description="Helical" evidence="3">
    <location>
        <begin position="1719"/>
        <end position="1737"/>
    </location>
</feature>
<feature type="compositionally biased region" description="Polar residues" evidence="2">
    <location>
        <begin position="1001"/>
        <end position="1021"/>
    </location>
</feature>
<feature type="compositionally biased region" description="Polar residues" evidence="2">
    <location>
        <begin position="768"/>
        <end position="781"/>
    </location>
</feature>
<evidence type="ECO:0000313" key="7">
    <source>
        <dbReference type="Proteomes" id="UP001202328"/>
    </source>
</evidence>
<feature type="region of interest" description="Disordered" evidence="2">
    <location>
        <begin position="572"/>
        <end position="611"/>
    </location>
</feature>
<dbReference type="InterPro" id="IPR050960">
    <property type="entry name" value="AB_hydrolase_4_sf"/>
</dbReference>
<dbReference type="SUPFAM" id="SSF53474">
    <property type="entry name" value="alpha/beta-Hydrolases"/>
    <property type="match status" value="1"/>
</dbReference>
<feature type="compositionally biased region" description="Basic and acidic residues" evidence="2">
    <location>
        <begin position="936"/>
        <end position="948"/>
    </location>
</feature>
<evidence type="ECO:0000256" key="2">
    <source>
        <dbReference type="SAM" id="MobiDB-lite"/>
    </source>
</evidence>
<feature type="compositionally biased region" description="Low complexity" evidence="2">
    <location>
        <begin position="116"/>
        <end position="128"/>
    </location>
</feature>
<organism evidence="6 7">
    <name type="scientific">Papaver atlanticum</name>
    <dbReference type="NCBI Taxonomy" id="357466"/>
    <lineage>
        <taxon>Eukaryota</taxon>
        <taxon>Viridiplantae</taxon>
        <taxon>Streptophyta</taxon>
        <taxon>Embryophyta</taxon>
        <taxon>Tracheophyta</taxon>
        <taxon>Spermatophyta</taxon>
        <taxon>Magnoliopsida</taxon>
        <taxon>Ranunculales</taxon>
        <taxon>Papaveraceae</taxon>
        <taxon>Papaveroideae</taxon>
        <taxon>Papaver</taxon>
    </lineage>
</organism>
<keyword evidence="3" id="KW-1133">Transmembrane helix</keyword>
<name>A0AAD4SNX8_9MAGN</name>
<feature type="compositionally biased region" description="Polar residues" evidence="2">
    <location>
        <begin position="1127"/>
        <end position="1143"/>
    </location>
</feature>
<feature type="transmembrane region" description="Helical" evidence="3">
    <location>
        <begin position="1510"/>
        <end position="1532"/>
    </location>
</feature>
<feature type="region of interest" description="Disordered" evidence="2">
    <location>
        <begin position="1108"/>
        <end position="1144"/>
    </location>
</feature>